<comment type="function">
    <text evidence="12">Fluoride-specific ion channel. Important for reducing fluoride concentration in the cell, thus reducing its toxicity.</text>
</comment>
<comment type="similarity">
    <text evidence="10 12">Belongs to the fluoride channel Fluc/FEX (TC 1.A.43) family.</text>
</comment>
<dbReference type="AlphaFoldDB" id="A0A6J4I655"/>
<evidence type="ECO:0000256" key="4">
    <source>
        <dbReference type="ARBA" id="ARBA00022692"/>
    </source>
</evidence>
<name>A0A6J4I655_9PROT</name>
<keyword evidence="2 12" id="KW-1003">Cell membrane</keyword>
<dbReference type="GO" id="GO:0140114">
    <property type="term" value="P:cellular detoxification of fluoride"/>
    <property type="evidence" value="ECO:0007669"/>
    <property type="project" value="UniProtKB-UniRule"/>
</dbReference>
<evidence type="ECO:0000256" key="1">
    <source>
        <dbReference type="ARBA" id="ARBA00004651"/>
    </source>
</evidence>
<dbReference type="PANTHER" id="PTHR28259:SF1">
    <property type="entry name" value="FLUORIDE EXPORT PROTEIN 1-RELATED"/>
    <property type="match status" value="1"/>
</dbReference>
<sequence>MTYAWVALGSALGGLARYWLVLATFPLFGPVFPWATALVNILGSFVIGWFGALTMEGRWAVPAEIRAFVMVGLCGGFTTFSSFSLQTLELLQKGRVELALANIGVSVLLCLGAVALGYWLGRPGL</sequence>
<evidence type="ECO:0000256" key="9">
    <source>
        <dbReference type="ARBA" id="ARBA00023303"/>
    </source>
</evidence>
<keyword evidence="3" id="KW-0997">Cell inner membrane</keyword>
<feature type="transmembrane region" description="Helical" evidence="12">
    <location>
        <begin position="98"/>
        <end position="120"/>
    </location>
</feature>
<feature type="binding site" evidence="12">
    <location>
        <position position="78"/>
    </location>
    <ligand>
        <name>Na(+)</name>
        <dbReference type="ChEBI" id="CHEBI:29101"/>
        <note>structural</note>
    </ligand>
</feature>
<reference evidence="13" key="1">
    <citation type="submission" date="2020-02" db="EMBL/GenBank/DDBJ databases">
        <authorList>
            <person name="Meier V. D."/>
        </authorList>
    </citation>
    <scope>NUCLEOTIDE SEQUENCE</scope>
    <source>
        <strain evidence="13">AVDCRST_MAG27</strain>
    </source>
</reference>
<comment type="subcellular location">
    <subcellularLocation>
        <location evidence="1 12">Cell membrane</location>
        <topology evidence="1 12">Multi-pass membrane protein</topology>
    </subcellularLocation>
</comment>
<proteinExistence type="inferred from homology"/>
<feature type="transmembrane region" description="Helical" evidence="12">
    <location>
        <begin position="67"/>
        <end position="86"/>
    </location>
</feature>
<feature type="binding site" evidence="12">
    <location>
        <position position="75"/>
    </location>
    <ligand>
        <name>Na(+)</name>
        <dbReference type="ChEBI" id="CHEBI:29101"/>
        <note>structural</note>
    </ligand>
</feature>
<dbReference type="GO" id="GO:0046872">
    <property type="term" value="F:metal ion binding"/>
    <property type="evidence" value="ECO:0007669"/>
    <property type="project" value="UniProtKB-KW"/>
</dbReference>
<feature type="transmembrane region" description="Helical" evidence="12">
    <location>
        <begin position="33"/>
        <end position="55"/>
    </location>
</feature>
<evidence type="ECO:0000256" key="6">
    <source>
        <dbReference type="ARBA" id="ARBA00023053"/>
    </source>
</evidence>
<dbReference type="HAMAP" id="MF_00454">
    <property type="entry name" value="FluC"/>
    <property type="match status" value="1"/>
</dbReference>
<dbReference type="GO" id="GO:0062054">
    <property type="term" value="F:fluoride channel activity"/>
    <property type="evidence" value="ECO:0007669"/>
    <property type="project" value="UniProtKB-UniRule"/>
</dbReference>
<evidence type="ECO:0000256" key="2">
    <source>
        <dbReference type="ARBA" id="ARBA00022475"/>
    </source>
</evidence>
<keyword evidence="9 12" id="KW-0407">Ion channel</keyword>
<evidence type="ECO:0000256" key="8">
    <source>
        <dbReference type="ARBA" id="ARBA00023136"/>
    </source>
</evidence>
<comment type="activity regulation">
    <text evidence="12">Na(+) is not transported, but it plays an essential structural role and its presence is essential for fluoride channel function.</text>
</comment>
<evidence type="ECO:0000313" key="13">
    <source>
        <dbReference type="EMBL" id="CAA9242254.1"/>
    </source>
</evidence>
<evidence type="ECO:0000256" key="7">
    <source>
        <dbReference type="ARBA" id="ARBA00023065"/>
    </source>
</evidence>
<evidence type="ECO:0000256" key="11">
    <source>
        <dbReference type="ARBA" id="ARBA00035585"/>
    </source>
</evidence>
<evidence type="ECO:0000256" key="5">
    <source>
        <dbReference type="ARBA" id="ARBA00022989"/>
    </source>
</evidence>
<keyword evidence="4 12" id="KW-0812">Transmembrane</keyword>
<evidence type="ECO:0000256" key="12">
    <source>
        <dbReference type="HAMAP-Rule" id="MF_00454"/>
    </source>
</evidence>
<accession>A0A6J4I655</accession>
<keyword evidence="6 12" id="KW-0915">Sodium</keyword>
<keyword evidence="5 12" id="KW-1133">Transmembrane helix</keyword>
<dbReference type="Pfam" id="PF02537">
    <property type="entry name" value="CRCB"/>
    <property type="match status" value="1"/>
</dbReference>
<dbReference type="GO" id="GO:0005886">
    <property type="term" value="C:plasma membrane"/>
    <property type="evidence" value="ECO:0007669"/>
    <property type="project" value="UniProtKB-SubCell"/>
</dbReference>
<gene>
    <name evidence="12" type="primary">fluC</name>
    <name evidence="12" type="synonym">crcB</name>
    <name evidence="13" type="ORF">AVDCRST_MAG27-1641</name>
</gene>
<organism evidence="13">
    <name type="scientific">uncultured Craurococcus sp</name>
    <dbReference type="NCBI Taxonomy" id="1135998"/>
    <lineage>
        <taxon>Bacteria</taxon>
        <taxon>Pseudomonadati</taxon>
        <taxon>Pseudomonadota</taxon>
        <taxon>Alphaproteobacteria</taxon>
        <taxon>Acetobacterales</taxon>
        <taxon>Acetobacteraceae</taxon>
        <taxon>Craurococcus</taxon>
        <taxon>environmental samples</taxon>
    </lineage>
</organism>
<keyword evidence="8 12" id="KW-0472">Membrane</keyword>
<dbReference type="InterPro" id="IPR003691">
    <property type="entry name" value="FluC"/>
</dbReference>
<dbReference type="NCBIfam" id="NF010802">
    <property type="entry name" value="PRK14206.1"/>
    <property type="match status" value="1"/>
</dbReference>
<protein>
    <recommendedName>
        <fullName evidence="12">Fluoride-specific ion channel FluC</fullName>
    </recommendedName>
</protein>
<evidence type="ECO:0000256" key="3">
    <source>
        <dbReference type="ARBA" id="ARBA00022519"/>
    </source>
</evidence>
<evidence type="ECO:0000256" key="10">
    <source>
        <dbReference type="ARBA" id="ARBA00035120"/>
    </source>
</evidence>
<comment type="catalytic activity">
    <reaction evidence="11">
        <text>fluoride(in) = fluoride(out)</text>
        <dbReference type="Rhea" id="RHEA:76159"/>
        <dbReference type="ChEBI" id="CHEBI:17051"/>
    </reaction>
    <physiologicalReaction direction="left-to-right" evidence="11">
        <dbReference type="Rhea" id="RHEA:76160"/>
    </physiologicalReaction>
</comment>
<dbReference type="NCBIfam" id="TIGR00494">
    <property type="entry name" value="crcB"/>
    <property type="match status" value="1"/>
</dbReference>
<keyword evidence="12" id="KW-0479">Metal-binding</keyword>
<dbReference type="PANTHER" id="PTHR28259">
    <property type="entry name" value="FLUORIDE EXPORT PROTEIN 1-RELATED"/>
    <property type="match status" value="1"/>
</dbReference>
<keyword evidence="7 12" id="KW-0406">Ion transport</keyword>
<dbReference type="EMBL" id="CADCTD010000065">
    <property type="protein sequence ID" value="CAA9242254.1"/>
    <property type="molecule type" value="Genomic_DNA"/>
</dbReference>
<keyword evidence="12" id="KW-0813">Transport</keyword>